<sequence length="217" mass="25181">MFQVVKYSILKNGLEVSRTSLTRALIHQNIILKSSTTKLLPFGYTLKRYQSQLSQLKNDTKHIASTDTKRSEINKCQNENIENVTIKDKKYKPPVDLAFNGSYQEDYQRIIRYTLIPLSLVPFYTSYAGITLHPIFDITLSSLCLWYLHYGFAGLIINKIPKEKYSKTHKVSMWSLYTATFLSLCGLYQLETENNGMVNLITRIWNDDESHIYIFGK</sequence>
<protein>
    <recommendedName>
        <fullName evidence="10">Succinate dehydrogenase [ubiquinone] cytochrome b small subunit</fullName>
    </recommendedName>
</protein>
<feature type="transmembrane region" description="Helical" evidence="10">
    <location>
        <begin position="110"/>
        <end position="132"/>
    </location>
</feature>
<proteinExistence type="inferred from homology"/>
<comment type="caution">
    <text evidence="11">The sequence shown here is derived from an EMBL/GenBank/DDBJ whole genome shotgun (WGS) entry which is preliminary data.</text>
</comment>
<evidence type="ECO:0000256" key="6">
    <source>
        <dbReference type="ARBA" id="ARBA00022946"/>
    </source>
</evidence>
<evidence type="ECO:0000256" key="4">
    <source>
        <dbReference type="ARBA" id="ARBA00022692"/>
    </source>
</evidence>
<evidence type="ECO:0000256" key="2">
    <source>
        <dbReference type="ARBA" id="ARBA00007294"/>
    </source>
</evidence>
<dbReference type="EMBL" id="JAWIZZ010000045">
    <property type="protein sequence ID" value="KAK5780188.1"/>
    <property type="molecule type" value="Genomic_DNA"/>
</dbReference>
<organism evidence="11 12">
    <name type="scientific">Arxiozyma heterogenica</name>
    <dbReference type="NCBI Taxonomy" id="278026"/>
    <lineage>
        <taxon>Eukaryota</taxon>
        <taxon>Fungi</taxon>
        <taxon>Dikarya</taxon>
        <taxon>Ascomycota</taxon>
        <taxon>Saccharomycotina</taxon>
        <taxon>Saccharomycetes</taxon>
        <taxon>Saccharomycetales</taxon>
        <taxon>Saccharomycetaceae</taxon>
        <taxon>Arxiozyma</taxon>
    </lineage>
</organism>
<dbReference type="InterPro" id="IPR007992">
    <property type="entry name" value="CybS"/>
</dbReference>
<keyword evidence="7 10" id="KW-1133">Transmembrane helix</keyword>
<dbReference type="GO" id="GO:0045039">
    <property type="term" value="P:protein insertion into mitochondrial inner membrane"/>
    <property type="evidence" value="ECO:0007669"/>
    <property type="project" value="TreeGrafter"/>
</dbReference>
<dbReference type="Gene3D" id="1.20.1300.10">
    <property type="entry name" value="Fumarate reductase/succinate dehydrogenase, transmembrane subunit"/>
    <property type="match status" value="1"/>
</dbReference>
<feature type="transmembrane region" description="Helical" evidence="10">
    <location>
        <begin position="171"/>
        <end position="190"/>
    </location>
</feature>
<keyword evidence="8 10" id="KW-0496">Mitochondrion</keyword>
<evidence type="ECO:0000256" key="8">
    <source>
        <dbReference type="ARBA" id="ARBA00023128"/>
    </source>
</evidence>
<evidence type="ECO:0000313" key="12">
    <source>
        <dbReference type="Proteomes" id="UP001306508"/>
    </source>
</evidence>
<feature type="transmembrane region" description="Helical" evidence="10">
    <location>
        <begin position="138"/>
        <end position="159"/>
    </location>
</feature>
<dbReference type="Pfam" id="PF05328">
    <property type="entry name" value="CybS"/>
    <property type="match status" value="1"/>
</dbReference>
<name>A0AAN7WHB3_9SACH</name>
<evidence type="ECO:0000256" key="9">
    <source>
        <dbReference type="ARBA" id="ARBA00023136"/>
    </source>
</evidence>
<evidence type="ECO:0000256" key="5">
    <source>
        <dbReference type="ARBA" id="ARBA00022792"/>
    </source>
</evidence>
<keyword evidence="3" id="KW-0813">Transport</keyword>
<keyword evidence="4 10" id="KW-0812">Transmembrane</keyword>
<reference evidence="12" key="1">
    <citation type="submission" date="2023-07" db="EMBL/GenBank/DDBJ databases">
        <title>A draft genome of Kazachstania heterogenica Y-27499.</title>
        <authorList>
            <person name="Donic C."/>
            <person name="Kralova J.S."/>
            <person name="Fidel L."/>
            <person name="Ben-Dor S."/>
            <person name="Jung S."/>
        </authorList>
    </citation>
    <scope>NUCLEOTIDE SEQUENCE [LARGE SCALE GENOMIC DNA]</scope>
    <source>
        <strain evidence="12">Y27499</strain>
    </source>
</reference>
<evidence type="ECO:0000256" key="10">
    <source>
        <dbReference type="RuleBase" id="RU364031"/>
    </source>
</evidence>
<accession>A0AAN7WHB3</accession>
<comment type="subcellular location">
    <subcellularLocation>
        <location evidence="1 10">Mitochondrion inner membrane</location>
        <topology evidence="1 10">Multi-pass membrane protein</topology>
    </subcellularLocation>
</comment>
<keyword evidence="9 10" id="KW-0472">Membrane</keyword>
<dbReference type="Proteomes" id="UP001306508">
    <property type="component" value="Unassembled WGS sequence"/>
</dbReference>
<dbReference type="InterPro" id="IPR034804">
    <property type="entry name" value="SQR/QFR_C/D"/>
</dbReference>
<dbReference type="AlphaFoldDB" id="A0AAN7WHB3"/>
<evidence type="ECO:0000313" key="11">
    <source>
        <dbReference type="EMBL" id="KAK5780188.1"/>
    </source>
</evidence>
<gene>
    <name evidence="11" type="ORF">RI543_002732</name>
</gene>
<dbReference type="PANTHER" id="PTHR13337:SF2">
    <property type="entry name" value="SUCCINATE DEHYDROGENASE [UBIQUINONE] CYTOCHROME B SMALL SUBUNIT, MITOCHONDRIAL"/>
    <property type="match status" value="1"/>
</dbReference>
<dbReference type="PANTHER" id="PTHR13337">
    <property type="entry name" value="SUCCINATE DEHYDROGENASE"/>
    <property type="match status" value="1"/>
</dbReference>
<evidence type="ECO:0000256" key="1">
    <source>
        <dbReference type="ARBA" id="ARBA00004448"/>
    </source>
</evidence>
<dbReference type="GO" id="GO:0008320">
    <property type="term" value="F:protein transmembrane transporter activity"/>
    <property type="evidence" value="ECO:0007669"/>
    <property type="project" value="TreeGrafter"/>
</dbReference>
<keyword evidence="6 10" id="KW-0809">Transit peptide</keyword>
<keyword evidence="5 10" id="KW-0999">Mitochondrion inner membrane</keyword>
<dbReference type="GO" id="GO:0042721">
    <property type="term" value="C:TIM22 mitochondrial import inner membrane insertion complex"/>
    <property type="evidence" value="ECO:0007669"/>
    <property type="project" value="TreeGrafter"/>
</dbReference>
<comment type="similarity">
    <text evidence="2 10">Belongs to the CybS family.</text>
</comment>
<keyword evidence="12" id="KW-1185">Reference proteome</keyword>
<evidence type="ECO:0000256" key="3">
    <source>
        <dbReference type="ARBA" id="ARBA00022448"/>
    </source>
</evidence>
<evidence type="ECO:0000256" key="7">
    <source>
        <dbReference type="ARBA" id="ARBA00022989"/>
    </source>
</evidence>